<accession>A0ACC2CBD7</accession>
<gene>
    <name evidence="1" type="ORF">O6H91_11G083300</name>
</gene>
<reference evidence="2" key="1">
    <citation type="journal article" date="2024" name="Proc. Natl. Acad. Sci. U.S.A.">
        <title>Extraordinary preservation of gene collinearity over three hundred million years revealed in homosporous lycophytes.</title>
        <authorList>
            <person name="Li C."/>
            <person name="Wickell D."/>
            <person name="Kuo L.Y."/>
            <person name="Chen X."/>
            <person name="Nie B."/>
            <person name="Liao X."/>
            <person name="Peng D."/>
            <person name="Ji J."/>
            <person name="Jenkins J."/>
            <person name="Williams M."/>
            <person name="Shu S."/>
            <person name="Plott C."/>
            <person name="Barry K."/>
            <person name="Rajasekar S."/>
            <person name="Grimwood J."/>
            <person name="Han X."/>
            <person name="Sun S."/>
            <person name="Hou Z."/>
            <person name="He W."/>
            <person name="Dai G."/>
            <person name="Sun C."/>
            <person name="Schmutz J."/>
            <person name="Leebens-Mack J.H."/>
            <person name="Li F.W."/>
            <person name="Wang L."/>
        </authorList>
    </citation>
    <scope>NUCLEOTIDE SEQUENCE [LARGE SCALE GENOMIC DNA]</scope>
    <source>
        <strain evidence="2">cv. PW_Plant_1</strain>
    </source>
</reference>
<dbReference type="Proteomes" id="UP001162992">
    <property type="component" value="Chromosome 11"/>
</dbReference>
<keyword evidence="2" id="KW-1185">Reference proteome</keyword>
<comment type="caution">
    <text evidence="1">The sequence shown here is derived from an EMBL/GenBank/DDBJ whole genome shotgun (WGS) entry which is preliminary data.</text>
</comment>
<sequence length="217" mass="24419">MAIDGQQDVIYENEEDTGLKYLGLVYLAALKAASLVGFLYEFAKENSGPLRPGVETVEGTVKTVVGPVYHKIEGKPLELLHFVDNKVDESLIALDARLPQYGKERLYQIYVTFHRTPYFVKSVITEVQKNGVYETARDYYVKYEPVAEDLSYNAWRNLLKLPLVPDVVNVVAPPTIFGAAKYNDVVGLLKNNDVPFASYIPMLPIEKMERAVKVQAD</sequence>
<dbReference type="EMBL" id="CM055102">
    <property type="protein sequence ID" value="KAJ7539255.1"/>
    <property type="molecule type" value="Genomic_DNA"/>
</dbReference>
<evidence type="ECO:0000313" key="2">
    <source>
        <dbReference type="Proteomes" id="UP001162992"/>
    </source>
</evidence>
<name>A0ACC2CBD7_DIPCM</name>
<organism evidence="1 2">
    <name type="scientific">Diphasiastrum complanatum</name>
    <name type="common">Issler's clubmoss</name>
    <name type="synonym">Lycopodium complanatum</name>
    <dbReference type="NCBI Taxonomy" id="34168"/>
    <lineage>
        <taxon>Eukaryota</taxon>
        <taxon>Viridiplantae</taxon>
        <taxon>Streptophyta</taxon>
        <taxon>Embryophyta</taxon>
        <taxon>Tracheophyta</taxon>
        <taxon>Lycopodiopsida</taxon>
        <taxon>Lycopodiales</taxon>
        <taxon>Lycopodiaceae</taxon>
        <taxon>Lycopodioideae</taxon>
        <taxon>Diphasiastrum</taxon>
    </lineage>
</organism>
<proteinExistence type="predicted"/>
<protein>
    <submittedName>
        <fullName evidence="1">Uncharacterized protein</fullName>
    </submittedName>
</protein>
<evidence type="ECO:0000313" key="1">
    <source>
        <dbReference type="EMBL" id="KAJ7539255.1"/>
    </source>
</evidence>